<keyword evidence="2" id="KW-0813">Transport</keyword>
<feature type="non-terminal residue" evidence="7">
    <location>
        <position position="1"/>
    </location>
</feature>
<dbReference type="InterPro" id="IPR036871">
    <property type="entry name" value="PX_dom_sf"/>
</dbReference>
<proteinExistence type="inferred from homology"/>
<evidence type="ECO:0000259" key="6">
    <source>
        <dbReference type="PROSITE" id="PS50195"/>
    </source>
</evidence>
<dbReference type="OrthoDB" id="205639at2759"/>
<dbReference type="PANTHER" id="PTHR45949">
    <property type="entry name" value="SORTING NEXIN-4"/>
    <property type="match status" value="1"/>
</dbReference>
<dbReference type="Proteomes" id="UP000288216">
    <property type="component" value="Unassembled WGS sequence"/>
</dbReference>
<evidence type="ECO:0000256" key="2">
    <source>
        <dbReference type="ARBA" id="ARBA00022448"/>
    </source>
</evidence>
<dbReference type="Pfam" id="PF00787">
    <property type="entry name" value="PX"/>
    <property type="match status" value="1"/>
</dbReference>
<dbReference type="Gene3D" id="1.20.1270.60">
    <property type="entry name" value="Arfaptin homology (AH) domain/BAR domain"/>
    <property type="match status" value="1"/>
</dbReference>
<dbReference type="EMBL" id="BFAA01002160">
    <property type="protein sequence ID" value="GCB72682.1"/>
    <property type="molecule type" value="Genomic_DNA"/>
</dbReference>
<feature type="domain" description="PX" evidence="6">
    <location>
        <begin position="123"/>
        <end position="244"/>
    </location>
</feature>
<dbReference type="SMART" id="SM00312">
    <property type="entry name" value="PX"/>
    <property type="match status" value="1"/>
</dbReference>
<feature type="compositionally biased region" description="Low complexity" evidence="5">
    <location>
        <begin position="53"/>
        <end position="64"/>
    </location>
</feature>
<dbReference type="AlphaFoldDB" id="A0A401PHS7"/>
<accession>A0A401PHS7</accession>
<evidence type="ECO:0000256" key="4">
    <source>
        <dbReference type="SAM" id="Coils"/>
    </source>
</evidence>
<dbReference type="GO" id="GO:0034727">
    <property type="term" value="P:piecemeal microautophagy of the nucleus"/>
    <property type="evidence" value="ECO:0007669"/>
    <property type="project" value="TreeGrafter"/>
</dbReference>
<organism evidence="7 8">
    <name type="scientific">Scyliorhinus torazame</name>
    <name type="common">Cloudy catshark</name>
    <name type="synonym">Catulus torazame</name>
    <dbReference type="NCBI Taxonomy" id="75743"/>
    <lineage>
        <taxon>Eukaryota</taxon>
        <taxon>Metazoa</taxon>
        <taxon>Chordata</taxon>
        <taxon>Craniata</taxon>
        <taxon>Vertebrata</taxon>
        <taxon>Chondrichthyes</taxon>
        <taxon>Elasmobranchii</taxon>
        <taxon>Galeomorphii</taxon>
        <taxon>Galeoidea</taxon>
        <taxon>Carcharhiniformes</taxon>
        <taxon>Scyliorhinidae</taxon>
        <taxon>Scyliorhinus</taxon>
    </lineage>
</organism>
<feature type="region of interest" description="Disordered" evidence="5">
    <location>
        <begin position="34"/>
        <end position="74"/>
    </location>
</feature>
<comment type="similarity">
    <text evidence="1">Belongs to the sorting nexin family.</text>
</comment>
<dbReference type="InterPro" id="IPR027267">
    <property type="entry name" value="AH/BAR_dom_sf"/>
</dbReference>
<dbReference type="PANTHER" id="PTHR45949:SF3">
    <property type="entry name" value="SORTING NEXIN-7"/>
    <property type="match status" value="1"/>
</dbReference>
<dbReference type="STRING" id="75743.A0A401PHS7"/>
<comment type="caution">
    <text evidence="7">The sequence shown here is derived from an EMBL/GenBank/DDBJ whole genome shotgun (WGS) entry which is preliminary data.</text>
</comment>
<dbReference type="GO" id="GO:0035091">
    <property type="term" value="F:phosphatidylinositol binding"/>
    <property type="evidence" value="ECO:0007669"/>
    <property type="project" value="InterPro"/>
</dbReference>
<keyword evidence="4" id="KW-0175">Coiled coil</keyword>
<dbReference type="PROSITE" id="PS50195">
    <property type="entry name" value="PX"/>
    <property type="match status" value="1"/>
</dbReference>
<dbReference type="GO" id="GO:0000422">
    <property type="term" value="P:autophagy of mitochondrion"/>
    <property type="evidence" value="ECO:0007669"/>
    <property type="project" value="TreeGrafter"/>
</dbReference>
<dbReference type="GO" id="GO:0032456">
    <property type="term" value="P:endocytic recycling"/>
    <property type="evidence" value="ECO:0007669"/>
    <property type="project" value="TreeGrafter"/>
</dbReference>
<dbReference type="GO" id="GO:0015031">
    <property type="term" value="P:protein transport"/>
    <property type="evidence" value="ECO:0007669"/>
    <property type="project" value="UniProtKB-KW"/>
</dbReference>
<keyword evidence="8" id="KW-1185">Reference proteome</keyword>
<evidence type="ECO:0000313" key="8">
    <source>
        <dbReference type="Proteomes" id="UP000288216"/>
    </source>
</evidence>
<dbReference type="GO" id="GO:0061709">
    <property type="term" value="P:reticulophagy"/>
    <property type="evidence" value="ECO:0007669"/>
    <property type="project" value="TreeGrafter"/>
</dbReference>
<reference evidence="7 8" key="1">
    <citation type="journal article" date="2018" name="Nat. Ecol. Evol.">
        <title>Shark genomes provide insights into elasmobranch evolution and the origin of vertebrates.</title>
        <authorList>
            <person name="Hara Y"/>
            <person name="Yamaguchi K"/>
            <person name="Onimaru K"/>
            <person name="Kadota M"/>
            <person name="Koyanagi M"/>
            <person name="Keeley SD"/>
            <person name="Tatsumi K"/>
            <person name="Tanaka K"/>
            <person name="Motone F"/>
            <person name="Kageyama Y"/>
            <person name="Nozu R"/>
            <person name="Adachi N"/>
            <person name="Nishimura O"/>
            <person name="Nakagawa R"/>
            <person name="Tanegashima C"/>
            <person name="Kiyatake I"/>
            <person name="Matsumoto R"/>
            <person name="Murakumo K"/>
            <person name="Nishida K"/>
            <person name="Terakita A"/>
            <person name="Kuratani S"/>
            <person name="Sato K"/>
            <person name="Hyodo S Kuraku.S."/>
        </authorList>
    </citation>
    <scope>NUCLEOTIDE SEQUENCE [LARGE SCALE GENOMIC DNA]</scope>
</reference>
<name>A0A401PHS7_SCYTO</name>
<dbReference type="SUPFAM" id="SSF64268">
    <property type="entry name" value="PX domain"/>
    <property type="match status" value="1"/>
</dbReference>
<dbReference type="InterPro" id="IPR001683">
    <property type="entry name" value="PX_dom"/>
</dbReference>
<dbReference type="GO" id="GO:0000407">
    <property type="term" value="C:phagophore assembly site"/>
    <property type="evidence" value="ECO:0007669"/>
    <property type="project" value="TreeGrafter"/>
</dbReference>
<evidence type="ECO:0000256" key="3">
    <source>
        <dbReference type="ARBA" id="ARBA00022927"/>
    </source>
</evidence>
<dbReference type="Gene3D" id="3.30.1520.10">
    <property type="entry name" value="Phox-like domain"/>
    <property type="match status" value="1"/>
</dbReference>
<sequence length="514" mass="58350">RPGRLQCFTLERGPFPVLRSEQSLWLLCGGGERLGVDSESDTSAAARGGKMEAAGSSKTSKGAAPHPLSKDVLGFEDEDEDDDLEVFSKDASFTDASSFSISMQTSPSSMINQHTLEDESDGKDIFVAVDDPENHVTAIETFVTYRITTKTTRSQFDSCEYEVRRRYQDFLWLKDKLEEAHSTLIVPPLPEKFVMRGMMERFNEDFVATRRKALHKFLNRIADHPTLSFNEDLKIFLTVEDLASHKKLGPGFISKMGETVRAVASTVRSVKNRPNEFTTMSDYVDIFRQKMGTLDKISQRILRELKEHLAETKEYSPIYAQWSESEQELAEPLKGVASSIENCCKAIEGLTMGLTEDLLPALHEYVLCAETLKSVLKRRDLIQANYELRVDTLTNKKADKEMLEHSDLSFTFGAFLGKNTVEMKQQKQQKIDREIEELQADIGQLEDKVECANSDLKADWERWSINMRNDLQSAFQTAAENNIHYFERCLATWESFLASQQTEMKADKTGKQST</sequence>
<evidence type="ECO:0000256" key="1">
    <source>
        <dbReference type="ARBA" id="ARBA00010883"/>
    </source>
</evidence>
<feature type="coiled-coil region" evidence="4">
    <location>
        <begin position="421"/>
        <end position="455"/>
    </location>
</feature>
<evidence type="ECO:0000313" key="7">
    <source>
        <dbReference type="EMBL" id="GCB72682.1"/>
    </source>
</evidence>
<dbReference type="OMA" id="LHYYEEC"/>
<protein>
    <recommendedName>
        <fullName evidence="6">PX domain-containing protein</fullName>
    </recommendedName>
</protein>
<dbReference type="GO" id="GO:0005769">
    <property type="term" value="C:early endosome"/>
    <property type="evidence" value="ECO:0007669"/>
    <property type="project" value="TreeGrafter"/>
</dbReference>
<gene>
    <name evidence="7" type="ORF">scyTo_0006418</name>
</gene>
<keyword evidence="3" id="KW-0653">Protein transport</keyword>
<evidence type="ECO:0000256" key="5">
    <source>
        <dbReference type="SAM" id="MobiDB-lite"/>
    </source>
</evidence>